<accession>A0AAD8U7L9</accession>
<feature type="transmembrane region" description="Helical" evidence="17">
    <location>
        <begin position="132"/>
        <end position="157"/>
    </location>
</feature>
<dbReference type="FunFam" id="1.10.510.10:FF:000146">
    <property type="entry name" value="LRR receptor-like serine/threonine-protein kinase IOS1"/>
    <property type="match status" value="1"/>
</dbReference>
<evidence type="ECO:0000256" key="12">
    <source>
        <dbReference type="ARBA" id="ARBA00022989"/>
    </source>
</evidence>
<dbReference type="SMART" id="SM00220">
    <property type="entry name" value="S_TKc"/>
    <property type="match status" value="1"/>
</dbReference>
<feature type="region of interest" description="Disordered" evidence="16">
    <location>
        <begin position="530"/>
        <end position="564"/>
    </location>
</feature>
<keyword evidence="12 17" id="KW-1133">Transmembrane helix</keyword>
<dbReference type="InterPro" id="IPR017441">
    <property type="entry name" value="Protein_kinase_ATP_BS"/>
</dbReference>
<dbReference type="InterPro" id="IPR001245">
    <property type="entry name" value="Ser-Thr/Tyr_kinase_cat_dom"/>
</dbReference>
<evidence type="ECO:0000256" key="6">
    <source>
        <dbReference type="ARBA" id="ARBA00022692"/>
    </source>
</evidence>
<evidence type="ECO:0000256" key="7">
    <source>
        <dbReference type="ARBA" id="ARBA00022729"/>
    </source>
</evidence>
<evidence type="ECO:0000256" key="4">
    <source>
        <dbReference type="ARBA" id="ARBA00022614"/>
    </source>
</evidence>
<dbReference type="GO" id="GO:0005524">
    <property type="term" value="F:ATP binding"/>
    <property type="evidence" value="ECO:0007669"/>
    <property type="project" value="UniProtKB-UniRule"/>
</dbReference>
<evidence type="ECO:0000256" key="16">
    <source>
        <dbReference type="SAM" id="MobiDB-lite"/>
    </source>
</evidence>
<dbReference type="EMBL" id="JAUUTY010000001">
    <property type="protein sequence ID" value="KAK1699383.1"/>
    <property type="molecule type" value="Genomic_DNA"/>
</dbReference>
<evidence type="ECO:0000256" key="11">
    <source>
        <dbReference type="ARBA" id="ARBA00022840"/>
    </source>
</evidence>
<dbReference type="PANTHER" id="PTHR45631">
    <property type="entry name" value="OS07G0107800 PROTEIN-RELATED"/>
    <property type="match status" value="1"/>
</dbReference>
<dbReference type="PRINTS" id="PR00019">
    <property type="entry name" value="LEURICHRPT"/>
</dbReference>
<dbReference type="Pfam" id="PF13855">
    <property type="entry name" value="LRR_8"/>
    <property type="match status" value="1"/>
</dbReference>
<evidence type="ECO:0000256" key="2">
    <source>
        <dbReference type="ARBA" id="ARBA00022527"/>
    </source>
</evidence>
<protein>
    <recommendedName>
        <fullName evidence="18">Protein kinase domain-containing protein</fullName>
    </recommendedName>
</protein>
<dbReference type="SUPFAM" id="SSF52058">
    <property type="entry name" value="L domain-like"/>
    <property type="match status" value="1"/>
</dbReference>
<keyword evidence="20" id="KW-1185">Reference proteome</keyword>
<name>A0AAD8U7L9_LOLMU</name>
<comment type="caution">
    <text evidence="19">The sequence shown here is derived from an EMBL/GenBank/DDBJ whole genome shotgun (WGS) entry which is preliminary data.</text>
</comment>
<evidence type="ECO:0000259" key="18">
    <source>
        <dbReference type="PROSITE" id="PS50011"/>
    </source>
</evidence>
<dbReference type="SUPFAM" id="SSF56112">
    <property type="entry name" value="Protein kinase-like (PK-like)"/>
    <property type="match status" value="1"/>
</dbReference>
<dbReference type="FunFam" id="3.80.10.10:FF:000129">
    <property type="entry name" value="Leucine-rich repeat receptor-like kinase"/>
    <property type="match status" value="1"/>
</dbReference>
<organism evidence="19 20">
    <name type="scientific">Lolium multiflorum</name>
    <name type="common">Italian ryegrass</name>
    <name type="synonym">Lolium perenne subsp. multiflorum</name>
    <dbReference type="NCBI Taxonomy" id="4521"/>
    <lineage>
        <taxon>Eukaryota</taxon>
        <taxon>Viridiplantae</taxon>
        <taxon>Streptophyta</taxon>
        <taxon>Embryophyta</taxon>
        <taxon>Tracheophyta</taxon>
        <taxon>Spermatophyta</taxon>
        <taxon>Magnoliopsida</taxon>
        <taxon>Liliopsida</taxon>
        <taxon>Poales</taxon>
        <taxon>Poaceae</taxon>
        <taxon>BOP clade</taxon>
        <taxon>Pooideae</taxon>
        <taxon>Poodae</taxon>
        <taxon>Poeae</taxon>
        <taxon>Poeae Chloroplast Group 2 (Poeae type)</taxon>
        <taxon>Loliodinae</taxon>
        <taxon>Loliinae</taxon>
        <taxon>Lolium</taxon>
    </lineage>
</organism>
<dbReference type="GO" id="GO:0005886">
    <property type="term" value="C:plasma membrane"/>
    <property type="evidence" value="ECO:0007669"/>
    <property type="project" value="UniProtKB-SubCell"/>
</dbReference>
<dbReference type="InterPro" id="IPR000719">
    <property type="entry name" value="Prot_kinase_dom"/>
</dbReference>
<keyword evidence="4" id="KW-0433">Leucine-rich repeat</keyword>
<keyword evidence="9 15" id="KW-0547">Nucleotide-binding</keyword>
<comment type="subcellular location">
    <subcellularLocation>
        <location evidence="1">Cell membrane</location>
        <topology evidence="1">Single-pass membrane protein</topology>
    </subcellularLocation>
</comment>
<evidence type="ECO:0000256" key="5">
    <source>
        <dbReference type="ARBA" id="ARBA00022679"/>
    </source>
</evidence>
<keyword evidence="3" id="KW-0597">Phosphoprotein</keyword>
<evidence type="ECO:0000256" key="15">
    <source>
        <dbReference type="PROSITE-ProRule" id="PRU10141"/>
    </source>
</evidence>
<dbReference type="Gene3D" id="3.80.10.10">
    <property type="entry name" value="Ribonuclease Inhibitor"/>
    <property type="match status" value="1"/>
</dbReference>
<evidence type="ECO:0000313" key="19">
    <source>
        <dbReference type="EMBL" id="KAK1699383.1"/>
    </source>
</evidence>
<keyword evidence="6 17" id="KW-0812">Transmembrane</keyword>
<dbReference type="InterPro" id="IPR001611">
    <property type="entry name" value="Leu-rich_rpt"/>
</dbReference>
<dbReference type="AlphaFoldDB" id="A0AAD8U7L9"/>
<dbReference type="InterPro" id="IPR008271">
    <property type="entry name" value="Ser/Thr_kinase_AS"/>
</dbReference>
<evidence type="ECO:0000256" key="3">
    <source>
        <dbReference type="ARBA" id="ARBA00022553"/>
    </source>
</evidence>
<reference evidence="19" key="1">
    <citation type="submission" date="2023-07" db="EMBL/GenBank/DDBJ databases">
        <title>A chromosome-level genome assembly of Lolium multiflorum.</title>
        <authorList>
            <person name="Chen Y."/>
            <person name="Copetti D."/>
            <person name="Kolliker R."/>
            <person name="Studer B."/>
        </authorList>
    </citation>
    <scope>NUCLEOTIDE SEQUENCE</scope>
    <source>
        <strain evidence="19">02402/16</strain>
        <tissue evidence="19">Leaf</tissue>
    </source>
</reference>
<keyword evidence="11 15" id="KW-0067">ATP-binding</keyword>
<dbReference type="InterPro" id="IPR011009">
    <property type="entry name" value="Kinase-like_dom_sf"/>
</dbReference>
<keyword evidence="5" id="KW-0808">Transferase</keyword>
<dbReference type="InterPro" id="IPR032675">
    <property type="entry name" value="LRR_dom_sf"/>
</dbReference>
<keyword evidence="14" id="KW-0675">Receptor</keyword>
<keyword evidence="8" id="KW-0677">Repeat</keyword>
<evidence type="ECO:0000313" key="20">
    <source>
        <dbReference type="Proteomes" id="UP001231189"/>
    </source>
</evidence>
<keyword evidence="13 17" id="KW-0472">Membrane</keyword>
<evidence type="ECO:0000256" key="1">
    <source>
        <dbReference type="ARBA" id="ARBA00004162"/>
    </source>
</evidence>
<dbReference type="Gene3D" id="3.30.200.20">
    <property type="entry name" value="Phosphorylase Kinase, domain 1"/>
    <property type="match status" value="1"/>
</dbReference>
<feature type="binding site" evidence="15">
    <location>
        <position position="237"/>
    </location>
    <ligand>
        <name>ATP</name>
        <dbReference type="ChEBI" id="CHEBI:30616"/>
    </ligand>
</feature>
<proteinExistence type="predicted"/>
<feature type="compositionally biased region" description="Polar residues" evidence="16">
    <location>
        <begin position="533"/>
        <end position="545"/>
    </location>
</feature>
<keyword evidence="10" id="KW-0418">Kinase</keyword>
<dbReference type="PROSITE" id="PS00108">
    <property type="entry name" value="PROTEIN_KINASE_ST"/>
    <property type="match status" value="1"/>
</dbReference>
<evidence type="ECO:0000256" key="8">
    <source>
        <dbReference type="ARBA" id="ARBA00022737"/>
    </source>
</evidence>
<gene>
    <name evidence="19" type="ORF">QYE76_016080</name>
</gene>
<dbReference type="Pfam" id="PF07714">
    <property type="entry name" value="PK_Tyr_Ser-Thr"/>
    <property type="match status" value="1"/>
</dbReference>
<evidence type="ECO:0000256" key="17">
    <source>
        <dbReference type="SAM" id="Phobius"/>
    </source>
</evidence>
<dbReference type="PANTHER" id="PTHR45631:SF114">
    <property type="entry name" value="OS05G0525800 PROTEIN"/>
    <property type="match status" value="1"/>
</dbReference>
<keyword evidence="2" id="KW-0723">Serine/threonine-protein kinase</keyword>
<evidence type="ECO:0000256" key="13">
    <source>
        <dbReference type="ARBA" id="ARBA00023136"/>
    </source>
</evidence>
<dbReference type="CDD" id="cd14066">
    <property type="entry name" value="STKc_IRAK"/>
    <property type="match status" value="1"/>
</dbReference>
<dbReference type="PROSITE" id="PS50011">
    <property type="entry name" value="PROTEIN_KINASE_DOM"/>
    <property type="match status" value="1"/>
</dbReference>
<dbReference type="Gene3D" id="1.10.510.10">
    <property type="entry name" value="Transferase(Phosphotransferase) domain 1"/>
    <property type="match status" value="1"/>
</dbReference>
<dbReference type="Proteomes" id="UP001231189">
    <property type="component" value="Unassembled WGS sequence"/>
</dbReference>
<evidence type="ECO:0000256" key="14">
    <source>
        <dbReference type="ARBA" id="ARBA00023170"/>
    </source>
</evidence>
<sequence length="564" mass="62351">MNWMGDPCVPKTMAWDRLTCNFTIGGRPRITSVNLSSNGLHGDISSSFTNLKAVKYLDLSNNNLIGSIPAALSQLPSLMLLDLSGNRLSGSIPSGLLKRIQEGSLDLRYGNNPNLCTNGNSCQLHAKKNSKLALYIAVPAALLVVIVLVTILLICLLKRMKKGSMDNSITPQNETTTTHATANVEANYSSLQRLESRQFTYKELEKITNNFQQVLGRGGFGYVYSGFLEDGTQVAVKLRSHSSNQGVKEFLAEISRDLRLKFARSTYVQAEILTRIHHMNLVSMIGYCMDGEYMALVYEYMSEGTLQEHIQGSNRTGACLSWPQRLRVALESAKGLEYLHKGCNPPIIHRDVKATNILLNAKLEARIADFGLSKAFDRNDHHVSTNTLVGTPGYVDPEYQATMQLTAKSDVYSFGVVLMELVTGKPAILREPAPVNIIWWAGQLLAQGNIEAVVDGRMGGDYDVNSVWKAADIALKCTAYSSIQRPTMTDMVAQLHECIELENRRAGDYANTGVYTRSSNNDPNMSYDAYPTDESSIVSRNSTAFETEHNLRRKQTMPTGPDAR</sequence>
<dbReference type="PROSITE" id="PS00107">
    <property type="entry name" value="PROTEIN_KINASE_ATP"/>
    <property type="match status" value="1"/>
</dbReference>
<dbReference type="GO" id="GO:0004674">
    <property type="term" value="F:protein serine/threonine kinase activity"/>
    <property type="evidence" value="ECO:0007669"/>
    <property type="project" value="UniProtKB-KW"/>
</dbReference>
<evidence type="ECO:0000256" key="10">
    <source>
        <dbReference type="ARBA" id="ARBA00022777"/>
    </source>
</evidence>
<keyword evidence="7" id="KW-0732">Signal</keyword>
<evidence type="ECO:0000256" key="9">
    <source>
        <dbReference type="ARBA" id="ARBA00022741"/>
    </source>
</evidence>
<feature type="domain" description="Protein kinase" evidence="18">
    <location>
        <begin position="209"/>
        <end position="499"/>
    </location>
</feature>